<evidence type="ECO:0000256" key="5">
    <source>
        <dbReference type="ARBA" id="ARBA00023277"/>
    </source>
</evidence>
<dbReference type="EMBL" id="HF935724">
    <property type="protein sequence ID" value="CCX32063.1"/>
    <property type="molecule type" value="Genomic_DNA"/>
</dbReference>
<organism evidence="15 16">
    <name type="scientific">Pyronema omphalodes (strain CBS 100304)</name>
    <name type="common">Pyronema confluens</name>
    <dbReference type="NCBI Taxonomy" id="1076935"/>
    <lineage>
        <taxon>Eukaryota</taxon>
        <taxon>Fungi</taxon>
        <taxon>Dikarya</taxon>
        <taxon>Ascomycota</taxon>
        <taxon>Pezizomycotina</taxon>
        <taxon>Pezizomycetes</taxon>
        <taxon>Pezizales</taxon>
        <taxon>Pyronemataceae</taxon>
        <taxon>Pyronema</taxon>
    </lineage>
</organism>
<dbReference type="EC" id="3.2.1.25" evidence="3"/>
<dbReference type="GO" id="GO:0000272">
    <property type="term" value="P:polysaccharide catabolic process"/>
    <property type="evidence" value="ECO:0007669"/>
    <property type="project" value="UniProtKB-KW"/>
</dbReference>
<evidence type="ECO:0000313" key="15">
    <source>
        <dbReference type="EMBL" id="CCX32063.1"/>
    </source>
</evidence>
<feature type="region of interest" description="Disordered" evidence="11">
    <location>
        <begin position="1"/>
        <end position="30"/>
    </location>
</feature>
<feature type="domain" description="Glycoside hydrolase family 2 immunoglobulin-like beta-sandwich" evidence="12">
    <location>
        <begin position="229"/>
        <end position="334"/>
    </location>
</feature>
<evidence type="ECO:0000259" key="13">
    <source>
        <dbReference type="Pfam" id="PF17786"/>
    </source>
</evidence>
<dbReference type="Proteomes" id="UP000018144">
    <property type="component" value="Unassembled WGS sequence"/>
</dbReference>
<keyword evidence="4" id="KW-0378">Hydrolase</keyword>
<dbReference type="OrthoDB" id="2866996at2759"/>
<dbReference type="PANTHER" id="PTHR43730">
    <property type="entry name" value="BETA-MANNOSIDASE"/>
    <property type="match status" value="1"/>
</dbReference>
<dbReference type="eggNOG" id="KOG2230">
    <property type="taxonomic scope" value="Eukaryota"/>
</dbReference>
<dbReference type="InterPro" id="IPR050887">
    <property type="entry name" value="Beta-mannosidase_GH2"/>
</dbReference>
<sequence length="904" mass="101814">MSSTRNGKRRTVQFARTPSPEPNSAPKVSMQPHQFLSIDSGSWIDVPINADSKPDETIEISPVPIPTNIHLDLVRAKIIQDPRVGTNERDVQWIHEREWRFSTRFYLTVPKLVDCKTVLVFEGLDTFATVLLNGKEILKSENMFLSYRVDVTNDVLLMGKANEITIIFDSAMVRGGELMKEHGQRVCWNGHYSRPYVRKAQYHYGWDWGPSLVTCGPWRPISVEVYTARLSDSRAVATVAADLASATINLQTKVDSIETTEDITITADVRSPSGEEFSTILSKVDDIYSSTVTIPDPELWFPHNYGPQNLYEVVFTLKSGDMELHSFIKQIGLRKIELVQDPLPVIPDDNLSGGTTFYFRINNVPVFSGGSNWIPADSFQPAIKREAIENMIDLMVRGNQNMVRVWGGGIYESEDFYSLCDLNGIMVWQDICCACADYPAHLDNFANSILAEVEQQLGRLHWHPSLIFIAGNNEDYQVADEEVGYDKDAPPETWREEPFPARWLYERKFPELVRSICQDTVVYWPGSPFGGEDSTDRTVGDIHQWNIWGGIQAPYQRYPDLGGRFVSEFGMPSFPSPATMALISDTDDEPHPQSYAVAHHIKAHSFEKRMYPYILENFQLSRASLNETIFLSQLVQAEAMAAAFKGWRAKWDIRHCGGALVWQLNDVWPAVSWSITSYAESQPKPAFYAISRALAPVSVISRRFSNDPKPNSKVEALCANKTAKAGAAKLHSTPHTYPEKQSEVEVKVSNITKEEWSGVVDVKFISVETGVETGVVHEEVNVPANGAMAVGRWVVREDEPTLVVTTLVDEDDEVVSREINWPEPFKFVGNGGAFCGGERVNVEWRGGGVRVMATEATKGLWFEEIPGEVWEDNGIDLVPGEDRLIRVENLLQAPERRMWWYGGF</sequence>
<evidence type="ECO:0000256" key="3">
    <source>
        <dbReference type="ARBA" id="ARBA00012754"/>
    </source>
</evidence>
<dbReference type="InterPro" id="IPR041447">
    <property type="entry name" value="Mannosidase_ig"/>
</dbReference>
<dbReference type="InterPro" id="IPR017853">
    <property type="entry name" value="GH"/>
</dbReference>
<comment type="pathway">
    <text evidence="2">Glycan metabolism; N-glycan degradation.</text>
</comment>
<dbReference type="GO" id="GO:0006516">
    <property type="term" value="P:glycoprotein catabolic process"/>
    <property type="evidence" value="ECO:0007669"/>
    <property type="project" value="TreeGrafter"/>
</dbReference>
<dbReference type="Pfam" id="PF17786">
    <property type="entry name" value="Mannosidase_ig"/>
    <property type="match status" value="1"/>
</dbReference>
<dbReference type="Gene3D" id="2.60.40.10">
    <property type="entry name" value="Immunoglobulins"/>
    <property type="match status" value="1"/>
</dbReference>
<reference evidence="15 16" key="1">
    <citation type="journal article" date="2013" name="PLoS Genet.">
        <title>The genome and development-dependent transcriptomes of Pyronema confluens: a window into fungal evolution.</title>
        <authorList>
            <person name="Traeger S."/>
            <person name="Altegoer F."/>
            <person name="Freitag M."/>
            <person name="Gabaldon T."/>
            <person name="Kempken F."/>
            <person name="Kumar A."/>
            <person name="Marcet-Houben M."/>
            <person name="Poggeler S."/>
            <person name="Stajich J.E."/>
            <person name="Nowrousian M."/>
        </authorList>
    </citation>
    <scope>NUCLEOTIDE SEQUENCE [LARGE SCALE GENOMIC DNA]</scope>
    <source>
        <strain evidence="16">CBS 100304</strain>
        <tissue evidence="15">Vegetative mycelium</tissue>
    </source>
</reference>
<gene>
    <name evidence="15" type="ORF">PCON_12333</name>
</gene>
<dbReference type="AlphaFoldDB" id="U4LJD6"/>
<evidence type="ECO:0000256" key="10">
    <source>
        <dbReference type="ARBA" id="ARBA00041614"/>
    </source>
</evidence>
<keyword evidence="7" id="KW-0624">Polysaccharide degradation</keyword>
<evidence type="ECO:0000256" key="6">
    <source>
        <dbReference type="ARBA" id="ARBA00023295"/>
    </source>
</evidence>
<dbReference type="FunFam" id="3.20.20.80:FF:000050">
    <property type="entry name" value="Beta-mannosidase B"/>
    <property type="match status" value="1"/>
</dbReference>
<keyword evidence="5" id="KW-0119">Carbohydrate metabolism</keyword>
<dbReference type="SUPFAM" id="SSF51445">
    <property type="entry name" value="(Trans)glycosidases"/>
    <property type="match status" value="1"/>
</dbReference>
<evidence type="ECO:0000256" key="7">
    <source>
        <dbReference type="ARBA" id="ARBA00023326"/>
    </source>
</evidence>
<name>U4LJD6_PYROM</name>
<dbReference type="Gene3D" id="2.60.120.260">
    <property type="entry name" value="Galactose-binding domain-like"/>
    <property type="match status" value="1"/>
</dbReference>
<feature type="compositionally biased region" description="Basic residues" evidence="11">
    <location>
        <begin position="1"/>
        <end position="11"/>
    </location>
</feature>
<comment type="similarity">
    <text evidence="8">Belongs to the glycosyl hydrolase 2 family. Beta-mannosidase B subfamily.</text>
</comment>
<dbReference type="PANTHER" id="PTHR43730:SF1">
    <property type="entry name" value="BETA-MANNOSIDASE"/>
    <property type="match status" value="1"/>
</dbReference>
<keyword evidence="16" id="KW-1185">Reference proteome</keyword>
<evidence type="ECO:0000256" key="9">
    <source>
        <dbReference type="ARBA" id="ARBA00041069"/>
    </source>
</evidence>
<evidence type="ECO:0000313" key="16">
    <source>
        <dbReference type="Proteomes" id="UP000018144"/>
    </source>
</evidence>
<evidence type="ECO:0000256" key="2">
    <source>
        <dbReference type="ARBA" id="ARBA00004740"/>
    </source>
</evidence>
<keyword evidence="6" id="KW-0326">Glycosidase</keyword>
<dbReference type="SUPFAM" id="SSF49303">
    <property type="entry name" value="beta-Galactosidase/glucuronidase domain"/>
    <property type="match status" value="1"/>
</dbReference>
<dbReference type="InterPro" id="IPR008979">
    <property type="entry name" value="Galactose-bd-like_sf"/>
</dbReference>
<accession>U4LJD6</accession>
<dbReference type="STRING" id="1076935.U4LJD6"/>
<dbReference type="InterPro" id="IPR006102">
    <property type="entry name" value="Ig-like_GH2"/>
</dbReference>
<feature type="domain" description="Mannosidase Ig/CBM-like" evidence="13">
    <location>
        <begin position="743"/>
        <end position="826"/>
    </location>
</feature>
<dbReference type="Pfam" id="PF00703">
    <property type="entry name" value="Glyco_hydro_2"/>
    <property type="match status" value="1"/>
</dbReference>
<dbReference type="InterPro" id="IPR054593">
    <property type="entry name" value="Beta-mannosidase-like_N2"/>
</dbReference>
<dbReference type="InterPro" id="IPR036156">
    <property type="entry name" value="Beta-gal/glucu_dom_sf"/>
</dbReference>
<dbReference type="Pfam" id="PF22666">
    <property type="entry name" value="Glyco_hydro_2_N2"/>
    <property type="match status" value="1"/>
</dbReference>
<dbReference type="SUPFAM" id="SSF49785">
    <property type="entry name" value="Galactose-binding domain-like"/>
    <property type="match status" value="1"/>
</dbReference>
<dbReference type="Gene3D" id="3.20.20.80">
    <property type="entry name" value="Glycosidases"/>
    <property type="match status" value="1"/>
</dbReference>
<evidence type="ECO:0000256" key="1">
    <source>
        <dbReference type="ARBA" id="ARBA00000829"/>
    </source>
</evidence>
<proteinExistence type="inferred from homology"/>
<evidence type="ECO:0000259" key="14">
    <source>
        <dbReference type="Pfam" id="PF22666"/>
    </source>
</evidence>
<comment type="catalytic activity">
    <reaction evidence="1">
        <text>Hydrolysis of terminal, non-reducing beta-D-mannose residues in beta-D-mannosides.</text>
        <dbReference type="EC" id="3.2.1.25"/>
    </reaction>
</comment>
<dbReference type="InterPro" id="IPR013783">
    <property type="entry name" value="Ig-like_fold"/>
</dbReference>
<evidence type="ECO:0000256" key="8">
    <source>
        <dbReference type="ARBA" id="ARBA00038429"/>
    </source>
</evidence>
<dbReference type="GO" id="GO:0004567">
    <property type="term" value="F:beta-mannosidase activity"/>
    <property type="evidence" value="ECO:0007669"/>
    <property type="project" value="UniProtKB-EC"/>
</dbReference>
<evidence type="ECO:0000256" key="4">
    <source>
        <dbReference type="ARBA" id="ARBA00022801"/>
    </source>
</evidence>
<evidence type="ECO:0000259" key="12">
    <source>
        <dbReference type="Pfam" id="PF00703"/>
    </source>
</evidence>
<protein>
    <recommendedName>
        <fullName evidence="9">Beta-mannosidase B</fullName>
        <ecNumber evidence="3">3.2.1.25</ecNumber>
    </recommendedName>
    <alternativeName>
        <fullName evidence="10">Mannanase B</fullName>
    </alternativeName>
</protein>
<dbReference type="OMA" id="GERDWIY"/>
<feature type="domain" description="Beta-mannosidase-like galactose-binding" evidence="14">
    <location>
        <begin position="59"/>
        <end position="219"/>
    </location>
</feature>
<evidence type="ECO:0000256" key="11">
    <source>
        <dbReference type="SAM" id="MobiDB-lite"/>
    </source>
</evidence>